<dbReference type="InterPro" id="IPR013885">
    <property type="entry name" value="DUF1764_euk"/>
</dbReference>
<feature type="region of interest" description="Disordered" evidence="1">
    <location>
        <begin position="55"/>
        <end position="100"/>
    </location>
</feature>
<dbReference type="EMBL" id="BLLF01006672">
    <property type="protein sequence ID" value="GFH32461.1"/>
    <property type="molecule type" value="Genomic_DNA"/>
</dbReference>
<evidence type="ECO:0000313" key="3">
    <source>
        <dbReference type="Proteomes" id="UP000485058"/>
    </source>
</evidence>
<gene>
    <name evidence="2" type="ORF">HaLaN_31685</name>
</gene>
<dbReference type="AlphaFoldDB" id="A0A6A0AJK3"/>
<feature type="region of interest" description="Disordered" evidence="1">
    <location>
        <begin position="1"/>
        <end position="37"/>
    </location>
</feature>
<proteinExistence type="predicted"/>
<dbReference type="Pfam" id="PF08576">
    <property type="entry name" value="DUF1764"/>
    <property type="match status" value="1"/>
</dbReference>
<accession>A0A6A0AJK3</accession>
<comment type="caution">
    <text evidence="2">The sequence shown here is derived from an EMBL/GenBank/DDBJ whole genome shotgun (WGS) entry which is preliminary data.</text>
</comment>
<evidence type="ECO:0000313" key="2">
    <source>
        <dbReference type="EMBL" id="GFH32461.1"/>
    </source>
</evidence>
<organism evidence="2 3">
    <name type="scientific">Haematococcus lacustris</name>
    <name type="common">Green alga</name>
    <name type="synonym">Haematococcus pluvialis</name>
    <dbReference type="NCBI Taxonomy" id="44745"/>
    <lineage>
        <taxon>Eukaryota</taxon>
        <taxon>Viridiplantae</taxon>
        <taxon>Chlorophyta</taxon>
        <taxon>core chlorophytes</taxon>
        <taxon>Chlorophyceae</taxon>
        <taxon>CS clade</taxon>
        <taxon>Chlamydomonadales</taxon>
        <taxon>Haematococcaceae</taxon>
        <taxon>Haematococcus</taxon>
    </lineage>
</organism>
<dbReference type="Proteomes" id="UP000485058">
    <property type="component" value="Unassembled WGS sequence"/>
</dbReference>
<evidence type="ECO:0000256" key="1">
    <source>
        <dbReference type="SAM" id="MobiDB-lite"/>
    </source>
</evidence>
<protein>
    <submittedName>
        <fullName evidence="2">Uncharacterized protein</fullName>
    </submittedName>
</protein>
<dbReference type="PANTHER" id="PTHR34066">
    <property type="entry name" value="GROWTH FACTOR 2"/>
    <property type="match status" value="1"/>
</dbReference>
<dbReference type="PANTHER" id="PTHR34066:SF1">
    <property type="entry name" value="DUF1764 FAMILY PROTEIN"/>
    <property type="match status" value="1"/>
</dbReference>
<feature type="compositionally biased region" description="Basic and acidic residues" evidence="1">
    <location>
        <begin position="82"/>
        <end position="100"/>
    </location>
</feature>
<reference evidence="2 3" key="1">
    <citation type="submission" date="2020-02" db="EMBL/GenBank/DDBJ databases">
        <title>Draft genome sequence of Haematococcus lacustris strain NIES-144.</title>
        <authorList>
            <person name="Morimoto D."/>
            <person name="Nakagawa S."/>
            <person name="Yoshida T."/>
            <person name="Sawayama S."/>
        </authorList>
    </citation>
    <scope>NUCLEOTIDE SEQUENCE [LARGE SCALE GENOMIC DNA]</scope>
    <source>
        <strain evidence="2 3">NIES-144</strain>
    </source>
</reference>
<name>A0A6A0AJK3_HAELA</name>
<sequence>MRPATTTKARQTEPERSVEAAATKEQCQGSAKKRKERVDDEIDAIFGSAKCNPVAHQKSKGQQQQQASVKQVNTQAPVVLGNKDDIFGEETKKGRKRTEEGYAVYTEEELGLGRPDAGNTDLCPFDCKDLGGFGLMSSAATDGTTQM</sequence>
<keyword evidence="3" id="KW-1185">Reference proteome</keyword>
<feature type="compositionally biased region" description="Low complexity" evidence="1">
    <location>
        <begin position="55"/>
        <end position="72"/>
    </location>
</feature>